<evidence type="ECO:0000313" key="10">
    <source>
        <dbReference type="Proteomes" id="UP000075714"/>
    </source>
</evidence>
<evidence type="ECO:0000259" key="8">
    <source>
        <dbReference type="SMART" id="SM00904"/>
    </source>
</evidence>
<dbReference type="InterPro" id="IPR023465">
    <property type="entry name" value="Riboflavin_kinase_dom_sf"/>
</dbReference>
<evidence type="ECO:0000256" key="4">
    <source>
        <dbReference type="ARBA" id="ARBA00022643"/>
    </source>
</evidence>
<dbReference type="Gene3D" id="3.40.50.150">
    <property type="entry name" value="Vaccinia Virus protein VP39"/>
    <property type="match status" value="1"/>
</dbReference>
<evidence type="ECO:0000256" key="5">
    <source>
        <dbReference type="ARBA" id="ARBA00022679"/>
    </source>
</evidence>
<keyword evidence="3" id="KW-0285">Flavoprotein</keyword>
<reference evidence="10" key="1">
    <citation type="journal article" date="2016" name="Nat. Commun.">
        <title>The Gonium pectorale genome demonstrates co-option of cell cycle regulation during the evolution of multicellularity.</title>
        <authorList>
            <person name="Hanschen E.R."/>
            <person name="Marriage T.N."/>
            <person name="Ferris P.J."/>
            <person name="Hamaji T."/>
            <person name="Toyoda A."/>
            <person name="Fujiyama A."/>
            <person name="Neme R."/>
            <person name="Noguchi H."/>
            <person name="Minakuchi Y."/>
            <person name="Suzuki M."/>
            <person name="Kawai-Toyooka H."/>
            <person name="Smith D.R."/>
            <person name="Sparks H."/>
            <person name="Anderson J."/>
            <person name="Bakaric R."/>
            <person name="Luria V."/>
            <person name="Karger A."/>
            <person name="Kirschner M.W."/>
            <person name="Durand P.M."/>
            <person name="Michod R.E."/>
            <person name="Nozaki H."/>
            <person name="Olson B.J."/>
        </authorList>
    </citation>
    <scope>NUCLEOTIDE SEQUENCE [LARGE SCALE GENOMIC DNA]</scope>
    <source>
        <strain evidence="10">NIES-2863</strain>
    </source>
</reference>
<dbReference type="InterPro" id="IPR015865">
    <property type="entry name" value="Riboflavin_kinase_bac/euk"/>
</dbReference>
<feature type="domain" description="Riboflavin kinase" evidence="8">
    <location>
        <begin position="431"/>
        <end position="568"/>
    </location>
</feature>
<dbReference type="SUPFAM" id="SSF82114">
    <property type="entry name" value="Riboflavin kinase-like"/>
    <property type="match status" value="1"/>
</dbReference>
<keyword evidence="5" id="KW-0808">Transferase</keyword>
<accession>A0A150GI57</accession>
<dbReference type="Pfam" id="PF01687">
    <property type="entry name" value="Flavokinase"/>
    <property type="match status" value="1"/>
</dbReference>
<proteinExistence type="predicted"/>
<organism evidence="9 10">
    <name type="scientific">Gonium pectorale</name>
    <name type="common">Green alga</name>
    <dbReference type="NCBI Taxonomy" id="33097"/>
    <lineage>
        <taxon>Eukaryota</taxon>
        <taxon>Viridiplantae</taxon>
        <taxon>Chlorophyta</taxon>
        <taxon>core chlorophytes</taxon>
        <taxon>Chlorophyceae</taxon>
        <taxon>CS clade</taxon>
        <taxon>Chlamydomonadales</taxon>
        <taxon>Volvocaceae</taxon>
        <taxon>Gonium</taxon>
    </lineage>
</organism>
<dbReference type="Proteomes" id="UP000075714">
    <property type="component" value="Unassembled WGS sequence"/>
</dbReference>
<evidence type="ECO:0000256" key="2">
    <source>
        <dbReference type="ARBA" id="ARBA00012105"/>
    </source>
</evidence>
<dbReference type="UniPathway" id="UPA00276">
    <property type="reaction ID" value="UER00406"/>
</dbReference>
<dbReference type="SUPFAM" id="SSF53335">
    <property type="entry name" value="S-adenosyl-L-methionine-dependent methyltransferases"/>
    <property type="match status" value="1"/>
</dbReference>
<gene>
    <name evidence="9" type="ORF">GPECTOR_21g719</name>
</gene>
<dbReference type="AlphaFoldDB" id="A0A150GI57"/>
<dbReference type="SMART" id="SM00904">
    <property type="entry name" value="Flavokinase"/>
    <property type="match status" value="1"/>
</dbReference>
<evidence type="ECO:0000256" key="7">
    <source>
        <dbReference type="ARBA" id="ARBA00022840"/>
    </source>
</evidence>
<keyword evidence="4" id="KW-0288">FMN</keyword>
<evidence type="ECO:0000256" key="1">
    <source>
        <dbReference type="ARBA" id="ARBA00005201"/>
    </source>
</evidence>
<dbReference type="InterPro" id="IPR023468">
    <property type="entry name" value="Riboflavin_kinase"/>
</dbReference>
<dbReference type="EMBL" id="LSYV01000022">
    <property type="protein sequence ID" value="KXZ49493.1"/>
    <property type="molecule type" value="Genomic_DNA"/>
</dbReference>
<comment type="caution">
    <text evidence="9">The sequence shown here is derived from an EMBL/GenBank/DDBJ whole genome shotgun (WGS) entry which is preliminary data.</text>
</comment>
<dbReference type="EC" id="2.7.1.26" evidence="2"/>
<evidence type="ECO:0000313" key="9">
    <source>
        <dbReference type="EMBL" id="KXZ49493.1"/>
    </source>
</evidence>
<dbReference type="InterPro" id="IPR029063">
    <property type="entry name" value="SAM-dependent_MTases_sf"/>
</dbReference>
<evidence type="ECO:0000256" key="3">
    <source>
        <dbReference type="ARBA" id="ARBA00022630"/>
    </source>
</evidence>
<name>A0A150GI57_GONPE</name>
<dbReference type="GO" id="GO:0009231">
    <property type="term" value="P:riboflavin biosynthetic process"/>
    <property type="evidence" value="ECO:0007669"/>
    <property type="project" value="InterPro"/>
</dbReference>
<dbReference type="CDD" id="cd02440">
    <property type="entry name" value="AdoMet_MTases"/>
    <property type="match status" value="1"/>
</dbReference>
<dbReference type="Gene3D" id="2.40.30.30">
    <property type="entry name" value="Riboflavin kinase-like"/>
    <property type="match status" value="1"/>
</dbReference>
<dbReference type="STRING" id="33097.A0A150GI57"/>
<keyword evidence="7" id="KW-0067">ATP-binding</keyword>
<dbReference type="PANTHER" id="PTHR22749">
    <property type="entry name" value="RIBOFLAVIN KINASE/FMN ADENYLYLTRANSFERASE"/>
    <property type="match status" value="1"/>
</dbReference>
<keyword evidence="6" id="KW-0547">Nucleotide-binding</keyword>
<dbReference type="GO" id="GO:0008531">
    <property type="term" value="F:riboflavin kinase activity"/>
    <property type="evidence" value="ECO:0007669"/>
    <property type="project" value="UniProtKB-EC"/>
</dbReference>
<protein>
    <recommendedName>
        <fullName evidence="2">riboflavin kinase</fullName>
        <ecNumber evidence="2">2.7.1.26</ecNumber>
    </recommendedName>
</protein>
<keyword evidence="10" id="KW-1185">Reference proteome</keyword>
<sequence>MSKVDDWNEFWTYQNWELEVEDLETEEGNMAGPMEAVRRAEKLIDAFTEMDMRTDIVNWMTTQHSEDAFEEDKWTNPPMLPEKLDPNPRLSLFDLRALAEKRRQREFADAEWRRRQNRIGKLTYPHMDEQHDIRVQSLIGEGYRNDWTEEQIQQLIVNNGLSCPPEEHGAVVENPLVPQDYHALGVRYIEETEELLERTGHLASQDFRKQFDREFIIHGEDYGVDEVEQLIDDLLEEDAQEQLEDAGEDEGDPSIEHRFKLAPGVSPDARAIVVGSGALPVIDVLKHLGVKDILAVDRTPELLQVVTTAHGPSTTLGNEPGVRVWSGDFTELPPYMGPADVIVFTDEPFGTEHTPRDALTKACMVARPGGSVIINSEMESRRWQPKYPPTRDALASLVSGLPVHIHSEQEAAESYCGILQVPQNYRLRQPLLLGGEVVRGFGRGSRQMGTPTANIEPAPLKDVLAGMAPGVYFGWARLDAPEGWPAVDSEVHKAVLNVGSRPTVNKGGEAATVECHIMHEFQGGQEFYGRDLQVMVMGFMRPEIRFKSVEALVARIKADIATARVQLDAPVMRAGASLMEASD</sequence>
<dbReference type="PANTHER" id="PTHR22749:SF6">
    <property type="entry name" value="RIBOFLAVIN KINASE"/>
    <property type="match status" value="1"/>
</dbReference>
<dbReference type="OrthoDB" id="276388at2759"/>
<comment type="pathway">
    <text evidence="1">Cofactor biosynthesis; FMN biosynthesis; FMN from riboflavin (ATP route): step 1/1.</text>
</comment>
<dbReference type="GO" id="GO:0009398">
    <property type="term" value="P:FMN biosynthetic process"/>
    <property type="evidence" value="ECO:0007669"/>
    <property type="project" value="UniProtKB-UniPathway"/>
</dbReference>
<dbReference type="GO" id="GO:0005524">
    <property type="term" value="F:ATP binding"/>
    <property type="evidence" value="ECO:0007669"/>
    <property type="project" value="UniProtKB-KW"/>
</dbReference>
<evidence type="ECO:0000256" key="6">
    <source>
        <dbReference type="ARBA" id="ARBA00022741"/>
    </source>
</evidence>